<evidence type="ECO:0000256" key="1">
    <source>
        <dbReference type="SAM" id="MobiDB-lite"/>
    </source>
</evidence>
<dbReference type="EMBL" id="LSYV01000366">
    <property type="protein sequence ID" value="KXZ41605.1"/>
    <property type="molecule type" value="Genomic_DNA"/>
</dbReference>
<comment type="caution">
    <text evidence="2">The sequence shown here is derived from an EMBL/GenBank/DDBJ whole genome shotgun (WGS) entry which is preliminary data.</text>
</comment>
<reference evidence="3" key="1">
    <citation type="journal article" date="2016" name="Nat. Commun.">
        <title>The Gonium pectorale genome demonstrates co-option of cell cycle regulation during the evolution of multicellularity.</title>
        <authorList>
            <person name="Hanschen E.R."/>
            <person name="Marriage T.N."/>
            <person name="Ferris P.J."/>
            <person name="Hamaji T."/>
            <person name="Toyoda A."/>
            <person name="Fujiyama A."/>
            <person name="Neme R."/>
            <person name="Noguchi H."/>
            <person name="Minakuchi Y."/>
            <person name="Suzuki M."/>
            <person name="Kawai-Toyooka H."/>
            <person name="Smith D.R."/>
            <person name="Sparks H."/>
            <person name="Anderson J."/>
            <person name="Bakaric R."/>
            <person name="Luria V."/>
            <person name="Karger A."/>
            <person name="Kirschner M.W."/>
            <person name="Durand P.M."/>
            <person name="Michod R.E."/>
            <person name="Nozaki H."/>
            <person name="Olson B.J."/>
        </authorList>
    </citation>
    <scope>NUCLEOTIDE SEQUENCE [LARGE SCALE GENOMIC DNA]</scope>
    <source>
        <strain evidence="3">NIES-2863</strain>
    </source>
</reference>
<protein>
    <submittedName>
        <fullName evidence="2">Uncharacterized protein</fullName>
    </submittedName>
</protein>
<dbReference type="AlphaFoldDB" id="A0A150FWL9"/>
<organism evidence="2 3">
    <name type="scientific">Gonium pectorale</name>
    <name type="common">Green alga</name>
    <dbReference type="NCBI Taxonomy" id="33097"/>
    <lineage>
        <taxon>Eukaryota</taxon>
        <taxon>Viridiplantae</taxon>
        <taxon>Chlorophyta</taxon>
        <taxon>core chlorophytes</taxon>
        <taxon>Chlorophyceae</taxon>
        <taxon>CS clade</taxon>
        <taxon>Chlamydomonadales</taxon>
        <taxon>Volvocaceae</taxon>
        <taxon>Gonium</taxon>
    </lineage>
</organism>
<evidence type="ECO:0000313" key="3">
    <source>
        <dbReference type="Proteomes" id="UP000075714"/>
    </source>
</evidence>
<evidence type="ECO:0000313" key="2">
    <source>
        <dbReference type="EMBL" id="KXZ41605.1"/>
    </source>
</evidence>
<feature type="compositionally biased region" description="Basic and acidic residues" evidence="1">
    <location>
        <begin position="617"/>
        <end position="633"/>
    </location>
</feature>
<dbReference type="Proteomes" id="UP000075714">
    <property type="component" value="Unassembled WGS sequence"/>
</dbReference>
<sequence length="710" mass="79935">MMLLHRWFMACKKAVQEAFERDGQRTVTWEEGGMYMQVLNMLACNHIWFYTEQFHCKQPLYPMFARTVHTEPGEVYRMEVEVLDAAEKAFMEILRVLPRELLARAVLLDKKTDVVYIPSTVFEKLFTAVMGDWFDLIIGLTREVAAGSRLPVDRASLRLLFYYPLVLWGNWNNGTYSFGPGVYSVYKEMVDAMLIVGKRAAKGEALPIVPVLHPSFIDYFSANGPDWRPYAKGLAQLARDLFLHFSADKAGRVLKRILLDEPRLGTLVVGSPEAAAVLLRPLLEMASIEALAMEGTSKTIYIDPVKDADGTVTEARIHGIAWWALIIKRGRLLLRHLYESSCPGSSHVNRAKREGDLLLLLCAPNGHLPGGWWRFLRAPGIAQLFTLMVEPFWNAFLPKGSEPYRTCKSRMDGSPLYSRTLVDDPEFMPRGMVTERPVGLDDAGEGIRVIDAGRNHAPGTDTDDEMHGLVSDDSDDDVEVPAEYMAGLEHSGAELDELDVQFLRGRRLRPGPLPLETVMEPPEDHFNFLNIREEELVPAVEGYIRQRQGSGSFGWSDWANWCAWVASKGLKYTEVKATGYDQGERAPAKWVLAEAERRGELDDDLVEFLTGDREKVKARRKAESARQTRDTAQKSRGSFWDPMFDDEEEEANGEGAEGGMFDDDAAEATRNVEVDDGDQIRGQVESSMQLVLQDPDADMMSELMSFFGRG</sequence>
<accession>A0A150FWL9</accession>
<keyword evidence="3" id="KW-1185">Reference proteome</keyword>
<feature type="region of interest" description="Disordered" evidence="1">
    <location>
        <begin position="617"/>
        <end position="660"/>
    </location>
</feature>
<name>A0A150FWL9_GONPE</name>
<gene>
    <name evidence="2" type="ORF">GPECTOR_368g149</name>
</gene>
<feature type="compositionally biased region" description="Acidic residues" evidence="1">
    <location>
        <begin position="643"/>
        <end position="652"/>
    </location>
</feature>
<proteinExistence type="predicted"/>